<name>A0A1G1Y7C0_9BACT</name>
<evidence type="ECO:0000313" key="1">
    <source>
        <dbReference type="EMBL" id="OGY48121.1"/>
    </source>
</evidence>
<dbReference type="EMBL" id="MHIF01000018">
    <property type="protein sequence ID" value="OGY48121.1"/>
    <property type="molecule type" value="Genomic_DNA"/>
</dbReference>
<organism evidence="1 2">
    <name type="scientific">Candidatus Buchananbacteria bacterium RIFCSPHIGHO2_01_FULL_46_12</name>
    <dbReference type="NCBI Taxonomy" id="1797536"/>
    <lineage>
        <taxon>Bacteria</taxon>
        <taxon>Candidatus Buchananiibacteriota</taxon>
    </lineage>
</organism>
<gene>
    <name evidence="1" type="ORF">A2663_02540</name>
</gene>
<dbReference type="Proteomes" id="UP000178432">
    <property type="component" value="Unassembled WGS sequence"/>
</dbReference>
<sequence>MPDLKINDIVTVVNPEWRFTGKQGQVVEIVEDGNEDGPIGVRFPEYYSHLFAYPDKPDTIVRFQISDLKRNTRDDPQDINLRQLGGILFGSSMWHTIYCLGKPLMIGFTDCMHEGCSEKALVRIMVNCFGTVCEADVCKEHFEYHGRNCDGFPFKKQAGSSTADTSKLVDAIMS</sequence>
<reference evidence="1 2" key="1">
    <citation type="journal article" date="2016" name="Nat. Commun.">
        <title>Thousands of microbial genomes shed light on interconnected biogeochemical processes in an aquifer system.</title>
        <authorList>
            <person name="Anantharaman K."/>
            <person name="Brown C.T."/>
            <person name="Hug L.A."/>
            <person name="Sharon I."/>
            <person name="Castelle C.J."/>
            <person name="Probst A.J."/>
            <person name="Thomas B.C."/>
            <person name="Singh A."/>
            <person name="Wilkins M.J."/>
            <person name="Karaoz U."/>
            <person name="Brodie E.L."/>
            <person name="Williams K.H."/>
            <person name="Hubbard S.S."/>
            <person name="Banfield J.F."/>
        </authorList>
    </citation>
    <scope>NUCLEOTIDE SEQUENCE [LARGE SCALE GENOMIC DNA]</scope>
</reference>
<protein>
    <submittedName>
        <fullName evidence="1">Uncharacterized protein</fullName>
    </submittedName>
</protein>
<evidence type="ECO:0000313" key="2">
    <source>
        <dbReference type="Proteomes" id="UP000178432"/>
    </source>
</evidence>
<proteinExistence type="predicted"/>
<comment type="caution">
    <text evidence="1">The sequence shown here is derived from an EMBL/GenBank/DDBJ whole genome shotgun (WGS) entry which is preliminary data.</text>
</comment>
<accession>A0A1G1Y7C0</accession>
<dbReference type="AlphaFoldDB" id="A0A1G1Y7C0"/>